<gene>
    <name evidence="7" type="ORF">DBX24_09100</name>
</gene>
<dbReference type="AlphaFoldDB" id="A0A6P1QW58"/>
<dbReference type="InterPro" id="IPR017941">
    <property type="entry name" value="Rieske_2Fe-2S"/>
</dbReference>
<dbReference type="Pfam" id="PF00355">
    <property type="entry name" value="Rieske"/>
    <property type="match status" value="1"/>
</dbReference>
<evidence type="ECO:0000256" key="1">
    <source>
        <dbReference type="ARBA" id="ARBA00022714"/>
    </source>
</evidence>
<evidence type="ECO:0000256" key="4">
    <source>
        <dbReference type="ARBA" id="ARBA00023014"/>
    </source>
</evidence>
<keyword evidence="3" id="KW-0408">Iron</keyword>
<dbReference type="GO" id="GO:0051537">
    <property type="term" value="F:2 iron, 2 sulfur cluster binding"/>
    <property type="evidence" value="ECO:0007669"/>
    <property type="project" value="UniProtKB-KW"/>
</dbReference>
<dbReference type="CDD" id="cd03467">
    <property type="entry name" value="Rieske"/>
    <property type="match status" value="1"/>
</dbReference>
<dbReference type="PRINTS" id="PR00162">
    <property type="entry name" value="RIESKE"/>
</dbReference>
<keyword evidence="4" id="KW-0411">Iron-sulfur</keyword>
<dbReference type="GO" id="GO:0016020">
    <property type="term" value="C:membrane"/>
    <property type="evidence" value="ECO:0007669"/>
    <property type="project" value="InterPro"/>
</dbReference>
<dbReference type="PROSITE" id="PS51296">
    <property type="entry name" value="RIESKE"/>
    <property type="match status" value="1"/>
</dbReference>
<accession>A0A6P1QW58</accession>
<evidence type="ECO:0000256" key="2">
    <source>
        <dbReference type="ARBA" id="ARBA00022723"/>
    </source>
</evidence>
<dbReference type="InterPro" id="IPR005805">
    <property type="entry name" value="Rieske_Fe-S_prot_C"/>
</dbReference>
<keyword evidence="8" id="KW-1185">Reference proteome</keyword>
<keyword evidence="1" id="KW-0001">2Fe-2S</keyword>
<evidence type="ECO:0000313" key="8">
    <source>
        <dbReference type="Proteomes" id="UP000464318"/>
    </source>
</evidence>
<evidence type="ECO:0000256" key="6">
    <source>
        <dbReference type="ARBA" id="ARBA00034078"/>
    </source>
</evidence>
<comment type="cofactor">
    <cofactor evidence="6">
        <name>[2Fe-2S] cluster</name>
        <dbReference type="ChEBI" id="CHEBI:190135"/>
    </cofactor>
</comment>
<proteinExistence type="predicted"/>
<evidence type="ECO:0000313" key="7">
    <source>
        <dbReference type="EMBL" id="QHN66029.1"/>
    </source>
</evidence>
<dbReference type="OrthoDB" id="9802613at2"/>
<dbReference type="PANTHER" id="PTHR10134">
    <property type="entry name" value="CYTOCHROME B-C1 COMPLEX SUBUNIT RIESKE, MITOCHONDRIAL"/>
    <property type="match status" value="1"/>
</dbReference>
<dbReference type="InterPro" id="IPR036922">
    <property type="entry name" value="Rieske_2Fe-2S_sf"/>
</dbReference>
<dbReference type="KEGG" id="bcad:DBX24_09100"/>
<reference evidence="7 8" key="1">
    <citation type="submission" date="2018-04" db="EMBL/GenBank/DDBJ databases">
        <title>Characteristic and Complete Genome Sequencing of A Novel Member of Infective Endocarditis Causative Bacteria: Bergeyella cardium QL-PH.</title>
        <authorList>
            <person name="Pan H."/>
            <person name="Sun E."/>
            <person name="Zhang Y."/>
        </authorList>
    </citation>
    <scope>NUCLEOTIDE SEQUENCE [LARGE SCALE GENOMIC DNA]</scope>
    <source>
        <strain evidence="7 8">HPQL</strain>
    </source>
</reference>
<evidence type="ECO:0000256" key="3">
    <source>
        <dbReference type="ARBA" id="ARBA00023004"/>
    </source>
</evidence>
<dbReference type="InterPro" id="IPR014349">
    <property type="entry name" value="Rieske_Fe-S_prot"/>
</dbReference>
<name>A0A6P1QW58_9FLAO</name>
<dbReference type="GO" id="GO:0046872">
    <property type="term" value="F:metal ion binding"/>
    <property type="evidence" value="ECO:0007669"/>
    <property type="project" value="UniProtKB-KW"/>
</dbReference>
<dbReference type="Gene3D" id="2.102.10.10">
    <property type="entry name" value="Rieske [2Fe-2S] iron-sulphur domain"/>
    <property type="match status" value="1"/>
</dbReference>
<evidence type="ECO:0000256" key="5">
    <source>
        <dbReference type="ARBA" id="ARBA00023157"/>
    </source>
</evidence>
<keyword evidence="5" id="KW-1015">Disulfide bond</keyword>
<dbReference type="SUPFAM" id="SSF50022">
    <property type="entry name" value="ISP domain"/>
    <property type="match status" value="1"/>
</dbReference>
<sequence length="176" mass="20703">MSDNNNIPDWKADFPIKKREAGYVSRREFVKVVTLFSGLLAFANVFIPVFNYFHKKKVIKDYFVCFTDELEVGQQKTFYIDGDHRNPYMLIRMAKDKWKVFEQKCTHLSCGVIYKHDENLIECPCHHGFFDPENGEVLQGPPPRPLPQLGVVVKENRIYVEEYAYQKKKHHKAHHG</sequence>
<dbReference type="RefSeq" id="WP_120488948.1">
    <property type="nucleotide sequence ID" value="NZ_CP029149.1"/>
</dbReference>
<dbReference type="EMBL" id="CP029149">
    <property type="protein sequence ID" value="QHN66029.1"/>
    <property type="molecule type" value="Genomic_DNA"/>
</dbReference>
<protein>
    <submittedName>
        <fullName evidence="7">Rieske 2Fe-2S domain-containing protein</fullName>
    </submittedName>
</protein>
<dbReference type="Proteomes" id="UP000464318">
    <property type="component" value="Chromosome"/>
</dbReference>
<organism evidence="7 8">
    <name type="scientific">Bergeyella cardium</name>
    <dbReference type="NCBI Taxonomy" id="1585976"/>
    <lineage>
        <taxon>Bacteria</taxon>
        <taxon>Pseudomonadati</taxon>
        <taxon>Bacteroidota</taxon>
        <taxon>Flavobacteriia</taxon>
        <taxon>Flavobacteriales</taxon>
        <taxon>Weeksellaceae</taxon>
        <taxon>Bergeyella</taxon>
    </lineage>
</organism>
<keyword evidence="2" id="KW-0479">Metal-binding</keyword>